<comment type="caution">
    <text evidence="2">The sequence shown here is derived from an EMBL/GenBank/DDBJ whole genome shotgun (WGS) entry which is preliminary data.</text>
</comment>
<dbReference type="PANTHER" id="PTHR35099">
    <property type="entry name" value="OS02G0182700 PROTEIN"/>
    <property type="match status" value="1"/>
</dbReference>
<keyword evidence="3" id="KW-1185">Reference proteome</keyword>
<feature type="region of interest" description="Disordered" evidence="1">
    <location>
        <begin position="135"/>
        <end position="162"/>
    </location>
</feature>
<organism evidence="2 3">
    <name type="scientific">Hibiscus syriacus</name>
    <name type="common">Rose of Sharon</name>
    <dbReference type="NCBI Taxonomy" id="106335"/>
    <lineage>
        <taxon>Eukaryota</taxon>
        <taxon>Viridiplantae</taxon>
        <taxon>Streptophyta</taxon>
        <taxon>Embryophyta</taxon>
        <taxon>Tracheophyta</taxon>
        <taxon>Spermatophyta</taxon>
        <taxon>Magnoliopsida</taxon>
        <taxon>eudicotyledons</taxon>
        <taxon>Gunneridae</taxon>
        <taxon>Pentapetalae</taxon>
        <taxon>rosids</taxon>
        <taxon>malvids</taxon>
        <taxon>Malvales</taxon>
        <taxon>Malvaceae</taxon>
        <taxon>Malvoideae</taxon>
        <taxon>Hibiscus</taxon>
    </lineage>
</organism>
<evidence type="ECO:0000313" key="2">
    <source>
        <dbReference type="EMBL" id="KAE8687469.1"/>
    </source>
</evidence>
<dbReference type="PANTHER" id="PTHR35099:SF2">
    <property type="entry name" value="OS02G0182700 PROTEIN"/>
    <property type="match status" value="1"/>
</dbReference>
<gene>
    <name evidence="2" type="ORF">F3Y22_tig00111014pilonHSYRG00015</name>
</gene>
<dbReference type="AlphaFoldDB" id="A0A6A2Z7S8"/>
<dbReference type="EMBL" id="VEPZ02001203">
    <property type="protein sequence ID" value="KAE8687469.1"/>
    <property type="molecule type" value="Genomic_DNA"/>
</dbReference>
<sequence>MMVKDEWVQAAINDDNVVVELLVRLKQAQAAPSAPKSALPALKWGIRHRRSRPMLLRCYAKRDGGSPTTPFVGVVVAATPLLPPPTSLKRPVLISSSHLLSRLPDPRAVLLVKLTEQSIEPNESSKRIRLGLNSSLTDDEPEMAPCPRAPSSLDSTFDDNDDRERVLDSHNVGKSIFVLPDLNMMPGEEDSGPEN</sequence>
<name>A0A6A2Z7S8_HIBSY</name>
<accession>A0A6A2Z7S8</accession>
<evidence type="ECO:0000313" key="3">
    <source>
        <dbReference type="Proteomes" id="UP000436088"/>
    </source>
</evidence>
<proteinExistence type="predicted"/>
<evidence type="ECO:0000256" key="1">
    <source>
        <dbReference type="SAM" id="MobiDB-lite"/>
    </source>
</evidence>
<protein>
    <submittedName>
        <fullName evidence="2">Uncharacterized protein</fullName>
    </submittedName>
</protein>
<dbReference type="Proteomes" id="UP000436088">
    <property type="component" value="Unassembled WGS sequence"/>
</dbReference>
<reference evidence="2" key="1">
    <citation type="submission" date="2019-09" db="EMBL/GenBank/DDBJ databases">
        <title>Draft genome information of white flower Hibiscus syriacus.</title>
        <authorList>
            <person name="Kim Y.-M."/>
        </authorList>
    </citation>
    <scope>NUCLEOTIDE SEQUENCE [LARGE SCALE GENOMIC DNA]</scope>
    <source>
        <strain evidence="2">YM2019G1</strain>
    </source>
</reference>